<evidence type="ECO:0000259" key="2">
    <source>
        <dbReference type="Pfam" id="PF14340"/>
    </source>
</evidence>
<evidence type="ECO:0000313" key="4">
    <source>
        <dbReference type="Proteomes" id="UP001501468"/>
    </source>
</evidence>
<dbReference type="Pfam" id="PF14340">
    <property type="entry name" value="DUF4395"/>
    <property type="match status" value="1"/>
</dbReference>
<evidence type="ECO:0000313" key="3">
    <source>
        <dbReference type="EMBL" id="GAA3693281.1"/>
    </source>
</evidence>
<comment type="caution">
    <text evidence="3">The sequence shown here is derived from an EMBL/GenBank/DDBJ whole genome shotgun (WGS) entry which is preliminary data.</text>
</comment>
<organism evidence="3 4">
    <name type="scientific">Terrabacter ginsenosidimutans</name>
    <dbReference type="NCBI Taxonomy" id="490575"/>
    <lineage>
        <taxon>Bacteria</taxon>
        <taxon>Bacillati</taxon>
        <taxon>Actinomycetota</taxon>
        <taxon>Actinomycetes</taxon>
        <taxon>Micrococcales</taxon>
        <taxon>Intrasporangiaceae</taxon>
        <taxon>Terrabacter</taxon>
    </lineage>
</organism>
<feature type="transmembrane region" description="Helical" evidence="1">
    <location>
        <begin position="111"/>
        <end position="141"/>
    </location>
</feature>
<dbReference type="InterPro" id="IPR025508">
    <property type="entry name" value="DUF4395"/>
</dbReference>
<keyword evidence="4" id="KW-1185">Reference proteome</keyword>
<feature type="transmembrane region" description="Helical" evidence="1">
    <location>
        <begin position="84"/>
        <end position="105"/>
    </location>
</feature>
<protein>
    <submittedName>
        <fullName evidence="3">DUF4395 domain-containing protein</fullName>
    </submittedName>
</protein>
<evidence type="ECO:0000256" key="1">
    <source>
        <dbReference type="SAM" id="Phobius"/>
    </source>
</evidence>
<accession>A0ABP7CMR7</accession>
<reference evidence="4" key="1">
    <citation type="journal article" date="2019" name="Int. J. Syst. Evol. Microbiol.">
        <title>The Global Catalogue of Microorganisms (GCM) 10K type strain sequencing project: providing services to taxonomists for standard genome sequencing and annotation.</title>
        <authorList>
            <consortium name="The Broad Institute Genomics Platform"/>
            <consortium name="The Broad Institute Genome Sequencing Center for Infectious Disease"/>
            <person name="Wu L."/>
            <person name="Ma J."/>
        </authorList>
    </citation>
    <scope>NUCLEOTIDE SEQUENCE [LARGE SCALE GENOMIC DNA]</scope>
    <source>
        <strain evidence="4">JCM 17125</strain>
    </source>
</reference>
<dbReference type="RefSeq" id="WP_344941590.1">
    <property type="nucleotide sequence ID" value="NZ_BAABDC010000001.1"/>
</dbReference>
<sequence length="184" mass="19220">MSSSRFPAVVDDVTVRLIAAVVLVVGVIALATSQWWLYAVLAVDFTLRAALGPSASPVARLVQRWIRPAVSAPKRPTAGPPKRFAATIGAALTVAATALWVLSLVTGSSGAVVGVVLIGVVMVVFPALESVFGICVGCILFSGLMRLGVIPEEVCLECADITKRRERLLAERAEGAKGADRQVA</sequence>
<gene>
    <name evidence="3" type="ORF">GCM10022399_07110</name>
</gene>
<name>A0ABP7CMR7_9MICO</name>
<feature type="domain" description="DUF4395" evidence="2">
    <location>
        <begin position="10"/>
        <end position="146"/>
    </location>
</feature>
<dbReference type="EMBL" id="BAABDC010000001">
    <property type="protein sequence ID" value="GAA3693281.1"/>
    <property type="molecule type" value="Genomic_DNA"/>
</dbReference>
<keyword evidence="1" id="KW-0472">Membrane</keyword>
<dbReference type="Proteomes" id="UP001501468">
    <property type="component" value="Unassembled WGS sequence"/>
</dbReference>
<keyword evidence="1" id="KW-1133">Transmembrane helix</keyword>
<keyword evidence="1" id="KW-0812">Transmembrane</keyword>
<feature type="transmembrane region" description="Helical" evidence="1">
    <location>
        <begin position="15"/>
        <end position="38"/>
    </location>
</feature>
<proteinExistence type="predicted"/>